<proteinExistence type="inferred from homology"/>
<dbReference type="Pfam" id="PF20684">
    <property type="entry name" value="Fung_rhodopsin"/>
    <property type="match status" value="1"/>
</dbReference>
<dbReference type="AlphaFoldDB" id="A0A319F0U3"/>
<evidence type="ECO:0000256" key="2">
    <source>
        <dbReference type="ARBA" id="ARBA00022692"/>
    </source>
</evidence>
<keyword evidence="10" id="KW-1185">Reference proteome</keyword>
<feature type="transmembrane region" description="Helical" evidence="7">
    <location>
        <begin position="105"/>
        <end position="124"/>
    </location>
</feature>
<name>A0A319F0U3_9EURO</name>
<comment type="subcellular location">
    <subcellularLocation>
        <location evidence="1">Membrane</location>
        <topology evidence="1">Multi-pass membrane protein</topology>
    </subcellularLocation>
</comment>
<dbReference type="InterPro" id="IPR052337">
    <property type="entry name" value="SAT4-like"/>
</dbReference>
<reference evidence="9 10" key="1">
    <citation type="submission" date="2018-02" db="EMBL/GenBank/DDBJ databases">
        <title>The genomes of Aspergillus section Nigri reveals drivers in fungal speciation.</title>
        <authorList>
            <consortium name="DOE Joint Genome Institute"/>
            <person name="Vesth T.C."/>
            <person name="Nybo J."/>
            <person name="Theobald S."/>
            <person name="Brandl J."/>
            <person name="Frisvad J.C."/>
            <person name="Nielsen K.F."/>
            <person name="Lyhne E.K."/>
            <person name="Kogle M.E."/>
            <person name="Kuo A."/>
            <person name="Riley R."/>
            <person name="Clum A."/>
            <person name="Nolan M."/>
            <person name="Lipzen A."/>
            <person name="Salamov A."/>
            <person name="Henrissat B."/>
            <person name="Wiebenga A."/>
            <person name="De vries R.P."/>
            <person name="Grigoriev I.V."/>
            <person name="Mortensen U.H."/>
            <person name="Andersen M.R."/>
            <person name="Baker S.E."/>
        </authorList>
    </citation>
    <scope>NUCLEOTIDE SEQUENCE [LARGE SCALE GENOMIC DNA]</scope>
    <source>
        <strain evidence="9 10">CBS 707.79</strain>
    </source>
</reference>
<feature type="transmembrane region" description="Helical" evidence="7">
    <location>
        <begin position="185"/>
        <end position="207"/>
    </location>
</feature>
<evidence type="ECO:0000256" key="4">
    <source>
        <dbReference type="ARBA" id="ARBA00023136"/>
    </source>
</evidence>
<evidence type="ECO:0000313" key="10">
    <source>
        <dbReference type="Proteomes" id="UP000247810"/>
    </source>
</evidence>
<feature type="transmembrane region" description="Helical" evidence="7">
    <location>
        <begin position="46"/>
        <end position="67"/>
    </location>
</feature>
<evidence type="ECO:0000256" key="6">
    <source>
        <dbReference type="SAM" id="MobiDB-lite"/>
    </source>
</evidence>
<sequence length="326" mass="36682">MTNILTDTSAKVKGPVFIGVIWGATALSFLFIAARTLARIFTFRRLWLDDAFAISAWVMLLASAIAWQTQLYNMYLIFQLEDGTATMSLEVMAKLVALGKAECTVLILFYSALWTIKASFLLFFRRLGGTDRTWNIWFWCVVGFAIATYAVVIGDIQYSCLLGIDIAEMERCSAEKAVLFQYDTLIVNLVLDVLSDLSIISLPIILLWNVQIPLRHKSILMAILSLAVLIIIVAIVRVAVVARKNSNSDISWLWMWSFIEATVANIVACMASFRQLFVKQDQKRSQMYPSYLSPQSKQGTFARVRSPSKGSEDLEMRRLTDGNLGK</sequence>
<feature type="compositionally biased region" description="Polar residues" evidence="6">
    <location>
        <begin position="290"/>
        <end position="299"/>
    </location>
</feature>
<accession>A0A319F0U3</accession>
<feature type="transmembrane region" description="Helical" evidence="7">
    <location>
        <begin position="219"/>
        <end position="240"/>
    </location>
</feature>
<dbReference type="STRING" id="1448320.A0A319F0U3"/>
<evidence type="ECO:0000259" key="8">
    <source>
        <dbReference type="Pfam" id="PF20684"/>
    </source>
</evidence>
<dbReference type="PANTHER" id="PTHR33048">
    <property type="entry name" value="PTH11-LIKE INTEGRAL MEMBRANE PROTEIN (AFU_ORTHOLOGUE AFUA_5G11245)"/>
    <property type="match status" value="1"/>
</dbReference>
<dbReference type="GO" id="GO:0016020">
    <property type="term" value="C:membrane"/>
    <property type="evidence" value="ECO:0007669"/>
    <property type="project" value="UniProtKB-SubCell"/>
</dbReference>
<dbReference type="VEuPathDB" id="FungiDB:BO71DRAFT_345700"/>
<feature type="domain" description="Rhodopsin" evidence="8">
    <location>
        <begin position="34"/>
        <end position="278"/>
    </location>
</feature>
<feature type="region of interest" description="Disordered" evidence="6">
    <location>
        <begin position="290"/>
        <end position="326"/>
    </location>
</feature>
<feature type="compositionally biased region" description="Basic and acidic residues" evidence="6">
    <location>
        <begin position="310"/>
        <end position="320"/>
    </location>
</feature>
<evidence type="ECO:0000256" key="1">
    <source>
        <dbReference type="ARBA" id="ARBA00004141"/>
    </source>
</evidence>
<feature type="transmembrane region" description="Helical" evidence="7">
    <location>
        <begin position="252"/>
        <end position="277"/>
    </location>
</feature>
<dbReference type="EMBL" id="KZ825815">
    <property type="protein sequence ID" value="PYH98112.1"/>
    <property type="molecule type" value="Genomic_DNA"/>
</dbReference>
<dbReference type="InterPro" id="IPR049326">
    <property type="entry name" value="Rhodopsin_dom_fungi"/>
</dbReference>
<protein>
    <recommendedName>
        <fullName evidence="8">Rhodopsin domain-containing protein</fullName>
    </recommendedName>
</protein>
<keyword evidence="2 7" id="KW-0812">Transmembrane</keyword>
<keyword evidence="3 7" id="KW-1133">Transmembrane helix</keyword>
<dbReference type="OrthoDB" id="444631at2759"/>
<dbReference type="PANTHER" id="PTHR33048:SF47">
    <property type="entry name" value="INTEGRAL MEMBRANE PROTEIN-RELATED"/>
    <property type="match status" value="1"/>
</dbReference>
<evidence type="ECO:0000256" key="7">
    <source>
        <dbReference type="SAM" id="Phobius"/>
    </source>
</evidence>
<keyword evidence="4 7" id="KW-0472">Membrane</keyword>
<feature type="transmembrane region" description="Helical" evidence="7">
    <location>
        <begin position="136"/>
        <end position="154"/>
    </location>
</feature>
<comment type="similarity">
    <text evidence="5">Belongs to the SAT4 family.</text>
</comment>
<organism evidence="9 10">
    <name type="scientific">Aspergillus ellipticus CBS 707.79</name>
    <dbReference type="NCBI Taxonomy" id="1448320"/>
    <lineage>
        <taxon>Eukaryota</taxon>
        <taxon>Fungi</taxon>
        <taxon>Dikarya</taxon>
        <taxon>Ascomycota</taxon>
        <taxon>Pezizomycotina</taxon>
        <taxon>Eurotiomycetes</taxon>
        <taxon>Eurotiomycetidae</taxon>
        <taxon>Eurotiales</taxon>
        <taxon>Aspergillaceae</taxon>
        <taxon>Aspergillus</taxon>
        <taxon>Aspergillus subgen. Circumdati</taxon>
    </lineage>
</organism>
<feature type="transmembrane region" description="Helical" evidence="7">
    <location>
        <begin position="16"/>
        <end position="34"/>
    </location>
</feature>
<gene>
    <name evidence="9" type="ORF">BO71DRAFT_345700</name>
</gene>
<evidence type="ECO:0000256" key="3">
    <source>
        <dbReference type="ARBA" id="ARBA00022989"/>
    </source>
</evidence>
<evidence type="ECO:0000313" key="9">
    <source>
        <dbReference type="EMBL" id="PYH98112.1"/>
    </source>
</evidence>
<dbReference type="Proteomes" id="UP000247810">
    <property type="component" value="Unassembled WGS sequence"/>
</dbReference>
<evidence type="ECO:0000256" key="5">
    <source>
        <dbReference type="ARBA" id="ARBA00038359"/>
    </source>
</evidence>